<dbReference type="PANTHER" id="PTHR47970">
    <property type="entry name" value="KINESIN-LIKE PROTEIN KIF11"/>
    <property type="match status" value="1"/>
</dbReference>
<dbReference type="GO" id="GO:0000073">
    <property type="term" value="P:initial mitotic spindle pole body separation"/>
    <property type="evidence" value="ECO:0007669"/>
    <property type="project" value="TreeGrafter"/>
</dbReference>
<gene>
    <name evidence="8" type="ORF">CALVIDRAFT_547310</name>
</gene>
<feature type="domain" description="Kinesin motor" evidence="7">
    <location>
        <begin position="1"/>
        <end position="280"/>
    </location>
</feature>
<dbReference type="InterPro" id="IPR001752">
    <property type="entry name" value="Kinesin_motor_dom"/>
</dbReference>
<organism evidence="8 9">
    <name type="scientific">Calocera viscosa (strain TUFC12733)</name>
    <dbReference type="NCBI Taxonomy" id="1330018"/>
    <lineage>
        <taxon>Eukaryota</taxon>
        <taxon>Fungi</taxon>
        <taxon>Dikarya</taxon>
        <taxon>Basidiomycota</taxon>
        <taxon>Agaricomycotina</taxon>
        <taxon>Dacrymycetes</taxon>
        <taxon>Dacrymycetales</taxon>
        <taxon>Dacrymycetaceae</taxon>
        <taxon>Calocera</taxon>
    </lineage>
</organism>
<dbReference type="GO" id="GO:0016787">
    <property type="term" value="F:hydrolase activity"/>
    <property type="evidence" value="ECO:0007669"/>
    <property type="project" value="UniProtKB-KW"/>
</dbReference>
<dbReference type="OrthoDB" id="3176171at2759"/>
<name>A0A167H6X4_CALVF</name>
<dbReference type="PRINTS" id="PR00380">
    <property type="entry name" value="KINESINHEAVY"/>
</dbReference>
<dbReference type="Pfam" id="PF00225">
    <property type="entry name" value="Kinesin"/>
    <property type="match status" value="1"/>
</dbReference>
<sequence length="298" mass="31905">MSASHANTRTYPFDRVFGPEVGQATSYDSVVELSLRETYTTQGDRSPSPLTSGPSTNAGMIPRALSALFAVLNETTTDVPVKGSYTDLYNEELRDLLAAKLATPAGVAQPMSKGKDQQAAGLKIFEDGAKKGCDEHEAMKHPAEGEQAKTACRRSHSVFTITVHSTSPAPSKLGVSSGSDNELLRVGKLNLNIGRSGAADKRAREAGMINQSPLTIGRVINALVEGSSHVPYRESKLVRLLQDSLSGRTKATLIATVSPAKANLEKTLSTLDYALTAKAIRNRPEINLRMSKAQLINE</sequence>
<dbReference type="GO" id="GO:0005524">
    <property type="term" value="F:ATP binding"/>
    <property type="evidence" value="ECO:0007669"/>
    <property type="project" value="InterPro"/>
</dbReference>
<evidence type="ECO:0000256" key="1">
    <source>
        <dbReference type="ARBA" id="ARBA00004245"/>
    </source>
</evidence>
<dbReference type="EMBL" id="KV417325">
    <property type="protein sequence ID" value="KZO91304.1"/>
    <property type="molecule type" value="Genomic_DNA"/>
</dbReference>
<dbReference type="InterPro" id="IPR036961">
    <property type="entry name" value="Kinesin_motor_dom_sf"/>
</dbReference>
<feature type="region of interest" description="Disordered" evidence="6">
    <location>
        <begin position="38"/>
        <end position="57"/>
    </location>
</feature>
<evidence type="ECO:0000313" key="8">
    <source>
        <dbReference type="EMBL" id="KZO91304.1"/>
    </source>
</evidence>
<dbReference type="InterPro" id="IPR047149">
    <property type="entry name" value="KIF11-like"/>
</dbReference>
<dbReference type="GO" id="GO:0072686">
    <property type="term" value="C:mitotic spindle"/>
    <property type="evidence" value="ECO:0007669"/>
    <property type="project" value="TreeGrafter"/>
</dbReference>
<dbReference type="GO" id="GO:0008017">
    <property type="term" value="F:microtubule binding"/>
    <property type="evidence" value="ECO:0007669"/>
    <property type="project" value="InterPro"/>
</dbReference>
<dbReference type="AlphaFoldDB" id="A0A167H6X4"/>
<evidence type="ECO:0000256" key="6">
    <source>
        <dbReference type="SAM" id="MobiDB-lite"/>
    </source>
</evidence>
<dbReference type="GO" id="GO:0005876">
    <property type="term" value="C:spindle microtubule"/>
    <property type="evidence" value="ECO:0007669"/>
    <property type="project" value="TreeGrafter"/>
</dbReference>
<dbReference type="GO" id="GO:0008574">
    <property type="term" value="F:plus-end-directed microtubule motor activity"/>
    <property type="evidence" value="ECO:0007669"/>
    <property type="project" value="TreeGrafter"/>
</dbReference>
<dbReference type="Proteomes" id="UP000076738">
    <property type="component" value="Unassembled WGS sequence"/>
</dbReference>
<dbReference type="PANTHER" id="PTHR47970:SF12">
    <property type="entry name" value="KINESIN FAMILY MEMBER 11"/>
    <property type="match status" value="1"/>
</dbReference>
<comment type="caution">
    <text evidence="5">Lacks conserved residue(s) required for the propagation of feature annotation.</text>
</comment>
<comment type="similarity">
    <text evidence="5">Belongs to the TRAFAC class myosin-kinesin ATPase superfamily. Kinesin family.</text>
</comment>
<dbReference type="Gene3D" id="3.40.850.10">
    <property type="entry name" value="Kinesin motor domain"/>
    <property type="match status" value="1"/>
</dbReference>
<dbReference type="SUPFAM" id="SSF52540">
    <property type="entry name" value="P-loop containing nucleoside triphosphate hydrolases"/>
    <property type="match status" value="1"/>
</dbReference>
<keyword evidence="4" id="KW-0206">Cytoskeleton</keyword>
<evidence type="ECO:0000256" key="2">
    <source>
        <dbReference type="ARBA" id="ARBA00022490"/>
    </source>
</evidence>
<keyword evidence="2" id="KW-0963">Cytoplasm</keyword>
<reference evidence="8 9" key="1">
    <citation type="journal article" date="2016" name="Mol. Biol. Evol.">
        <title>Comparative Genomics of Early-Diverging Mushroom-Forming Fungi Provides Insights into the Origins of Lignocellulose Decay Capabilities.</title>
        <authorList>
            <person name="Nagy L.G."/>
            <person name="Riley R."/>
            <person name="Tritt A."/>
            <person name="Adam C."/>
            <person name="Daum C."/>
            <person name="Floudas D."/>
            <person name="Sun H."/>
            <person name="Yadav J.S."/>
            <person name="Pangilinan J."/>
            <person name="Larsson K.H."/>
            <person name="Matsuura K."/>
            <person name="Barry K."/>
            <person name="Labutti K."/>
            <person name="Kuo R."/>
            <person name="Ohm R.A."/>
            <person name="Bhattacharya S.S."/>
            <person name="Shirouzu T."/>
            <person name="Yoshinaga Y."/>
            <person name="Martin F.M."/>
            <person name="Grigoriev I.V."/>
            <person name="Hibbett D.S."/>
        </authorList>
    </citation>
    <scope>NUCLEOTIDE SEQUENCE [LARGE SCALE GENOMIC DNA]</scope>
    <source>
        <strain evidence="8 9">TUFC12733</strain>
    </source>
</reference>
<keyword evidence="9" id="KW-1185">Reference proteome</keyword>
<evidence type="ECO:0000259" key="7">
    <source>
        <dbReference type="PROSITE" id="PS50067"/>
    </source>
</evidence>
<evidence type="ECO:0000256" key="3">
    <source>
        <dbReference type="ARBA" id="ARBA00023175"/>
    </source>
</evidence>
<keyword evidence="8" id="KW-0378">Hydrolase</keyword>
<dbReference type="STRING" id="1330018.A0A167H6X4"/>
<proteinExistence type="inferred from homology"/>
<comment type="subcellular location">
    <subcellularLocation>
        <location evidence="1">Cytoplasm</location>
        <location evidence="1">Cytoskeleton</location>
    </subcellularLocation>
</comment>
<evidence type="ECO:0000256" key="5">
    <source>
        <dbReference type="PROSITE-ProRule" id="PRU00283"/>
    </source>
</evidence>
<dbReference type="GO" id="GO:0007018">
    <property type="term" value="P:microtubule-based movement"/>
    <property type="evidence" value="ECO:0007669"/>
    <property type="project" value="InterPro"/>
</dbReference>
<dbReference type="SMART" id="SM00129">
    <property type="entry name" value="KISc"/>
    <property type="match status" value="1"/>
</dbReference>
<dbReference type="GO" id="GO:0005634">
    <property type="term" value="C:nucleus"/>
    <property type="evidence" value="ECO:0007669"/>
    <property type="project" value="TreeGrafter"/>
</dbReference>
<accession>A0A167H6X4</accession>
<dbReference type="InterPro" id="IPR027417">
    <property type="entry name" value="P-loop_NTPase"/>
</dbReference>
<evidence type="ECO:0000256" key="4">
    <source>
        <dbReference type="ARBA" id="ARBA00023212"/>
    </source>
</evidence>
<protein>
    <submittedName>
        <fullName evidence="8">p-loop containing nucleoside triphosphate hydrolase protein</fullName>
    </submittedName>
</protein>
<dbReference type="PROSITE" id="PS50067">
    <property type="entry name" value="KINESIN_MOTOR_2"/>
    <property type="match status" value="1"/>
</dbReference>
<keyword evidence="3" id="KW-0505">Motor protein</keyword>
<evidence type="ECO:0000313" key="9">
    <source>
        <dbReference type="Proteomes" id="UP000076738"/>
    </source>
</evidence>